<dbReference type="InterPro" id="IPR019801">
    <property type="entry name" value="Glyco_hydro_35_CS"/>
</dbReference>
<comment type="similarity">
    <text evidence="2">Belongs to the glycosyl hydrolase 35 family.</text>
</comment>
<gene>
    <name evidence="11" type="ORF">GIB67_021535</name>
</gene>
<dbReference type="GO" id="GO:0050660">
    <property type="term" value="F:flavin adenine dinucleotide binding"/>
    <property type="evidence" value="ECO:0007669"/>
    <property type="project" value="InterPro"/>
</dbReference>
<dbReference type="Proteomes" id="UP000541444">
    <property type="component" value="Unassembled WGS sequence"/>
</dbReference>
<keyword evidence="5 9" id="KW-0378">Hydrolase</keyword>
<accession>A0A7J7L9L3</accession>
<dbReference type="OrthoDB" id="407298at2759"/>
<evidence type="ECO:0000256" key="4">
    <source>
        <dbReference type="ARBA" id="ARBA00022723"/>
    </source>
</evidence>
<feature type="domain" description="Lipoxygenase" evidence="10">
    <location>
        <begin position="377"/>
        <end position="890"/>
    </location>
</feature>
<dbReference type="GO" id="GO:0004565">
    <property type="term" value="F:beta-galactosidase activity"/>
    <property type="evidence" value="ECO:0007669"/>
    <property type="project" value="UniProtKB-EC"/>
</dbReference>
<comment type="catalytic activity">
    <reaction evidence="1 9">
        <text>Hydrolysis of terminal non-reducing beta-D-galactose residues in beta-D-galactosides.</text>
        <dbReference type="EC" id="3.2.1.23"/>
    </reaction>
</comment>
<keyword evidence="8 9" id="KW-0326">Glycosidase</keyword>
<dbReference type="SUPFAM" id="SSF48484">
    <property type="entry name" value="Lipoxigenase"/>
    <property type="match status" value="1"/>
</dbReference>
<keyword evidence="4" id="KW-0479">Metal-binding</keyword>
<dbReference type="PRINTS" id="PR00742">
    <property type="entry name" value="GLHYDRLASE35"/>
</dbReference>
<dbReference type="Gene3D" id="3.20.20.80">
    <property type="entry name" value="Glycosidases"/>
    <property type="match status" value="1"/>
</dbReference>
<proteinExistence type="inferred from homology"/>
<keyword evidence="6" id="KW-0223">Dioxygenase</keyword>
<organism evidence="11 12">
    <name type="scientific">Kingdonia uniflora</name>
    <dbReference type="NCBI Taxonomy" id="39325"/>
    <lineage>
        <taxon>Eukaryota</taxon>
        <taxon>Viridiplantae</taxon>
        <taxon>Streptophyta</taxon>
        <taxon>Embryophyta</taxon>
        <taxon>Tracheophyta</taxon>
        <taxon>Spermatophyta</taxon>
        <taxon>Magnoliopsida</taxon>
        <taxon>Ranunculales</taxon>
        <taxon>Circaeasteraceae</taxon>
        <taxon>Kingdonia</taxon>
    </lineage>
</organism>
<dbReference type="InterPro" id="IPR017853">
    <property type="entry name" value="GH"/>
</dbReference>
<dbReference type="InterPro" id="IPR013698">
    <property type="entry name" value="Squalene_epoxidase"/>
</dbReference>
<dbReference type="GO" id="GO:0046872">
    <property type="term" value="F:metal ion binding"/>
    <property type="evidence" value="ECO:0007669"/>
    <property type="project" value="UniProtKB-KW"/>
</dbReference>
<dbReference type="Gene3D" id="3.10.450.60">
    <property type="match status" value="1"/>
</dbReference>
<dbReference type="InterPro" id="IPR031330">
    <property type="entry name" value="Gly_Hdrlase_35_cat"/>
</dbReference>
<evidence type="ECO:0000259" key="10">
    <source>
        <dbReference type="PROSITE" id="PS51393"/>
    </source>
</evidence>
<dbReference type="Gene3D" id="1.20.245.10">
    <property type="entry name" value="Lipoxygenase-1, Domain 5"/>
    <property type="match status" value="1"/>
</dbReference>
<dbReference type="PANTHER" id="PTHR11771">
    <property type="entry name" value="LIPOXYGENASE"/>
    <property type="match status" value="1"/>
</dbReference>
<evidence type="ECO:0000313" key="12">
    <source>
        <dbReference type="Proteomes" id="UP000541444"/>
    </source>
</evidence>
<dbReference type="GO" id="GO:0016020">
    <property type="term" value="C:membrane"/>
    <property type="evidence" value="ECO:0007669"/>
    <property type="project" value="InterPro"/>
</dbReference>
<evidence type="ECO:0000313" key="11">
    <source>
        <dbReference type="EMBL" id="KAF6139325.1"/>
    </source>
</evidence>
<dbReference type="Gene3D" id="4.10.372.10">
    <property type="entry name" value="Lipoxygenase-1, Domain 3"/>
    <property type="match status" value="1"/>
</dbReference>
<dbReference type="InterPro" id="IPR020834">
    <property type="entry name" value="LipOase_CS"/>
</dbReference>
<evidence type="ECO:0000256" key="1">
    <source>
        <dbReference type="ARBA" id="ARBA00001412"/>
    </source>
</evidence>
<evidence type="ECO:0000256" key="2">
    <source>
        <dbReference type="ARBA" id="ARBA00009809"/>
    </source>
</evidence>
<dbReference type="GO" id="GO:0034440">
    <property type="term" value="P:lipid oxidation"/>
    <property type="evidence" value="ECO:0007669"/>
    <property type="project" value="InterPro"/>
</dbReference>
<evidence type="ECO:0000256" key="6">
    <source>
        <dbReference type="ARBA" id="ARBA00022964"/>
    </source>
</evidence>
<dbReference type="EC" id="3.2.1.23" evidence="3 9"/>
<evidence type="ECO:0000256" key="5">
    <source>
        <dbReference type="ARBA" id="ARBA00022801"/>
    </source>
</evidence>
<dbReference type="InterPro" id="IPR000907">
    <property type="entry name" value="LipOase"/>
</dbReference>
<dbReference type="PROSITE" id="PS51393">
    <property type="entry name" value="LIPOXYGENASE_3"/>
    <property type="match status" value="1"/>
</dbReference>
<dbReference type="EMBL" id="JACGCM010002501">
    <property type="protein sequence ID" value="KAF6139325.1"/>
    <property type="molecule type" value="Genomic_DNA"/>
</dbReference>
<protein>
    <recommendedName>
        <fullName evidence="3 9">Beta-galactosidase</fullName>
        <ecNumber evidence="3 9">3.2.1.23</ecNumber>
    </recommendedName>
</protein>
<dbReference type="AlphaFoldDB" id="A0A7J7L9L3"/>
<evidence type="ECO:0000256" key="8">
    <source>
        <dbReference type="ARBA" id="ARBA00023295"/>
    </source>
</evidence>
<dbReference type="SUPFAM" id="SSF51445">
    <property type="entry name" value="(Trans)glycosidases"/>
    <property type="match status" value="1"/>
</dbReference>
<sequence>MMQLTIFFALDSRLTFYVYDDIMDLVCVVWFQMWPDLIQKAKDGGLDTIETCVFWNAHEPHRREYDFSGNLDIIRFLKTIKSAGMYAVLRIGPYVCAKWNYGGFPMWLHNMLGIKLRTDNEIYKNEMQNFTTKKVDMARQEKLFASLGGPIILAQIENEYGNFISAYGGAGKSYINWCASMAQSLDIGVPLILATGCPNSLKMWTENWTGWFKHWGGRDPHRTAEDLAFAVARFFQFGGTFQNYYMYHGGTNFGRTAGGSYIFTSYDYDAPLDEYGNLNQPKWGHLKQLQNHLKSMEKTLTYGDISTTNFKDSVTVHPQLYDSFIATIDKGSIKTMQNRSMPADPHPTPGAQLMGDAFNMRHHLIGGSMTVALSDIAVLHNLLKPLRDLNDASSLCRYLESFYILRKACHAPCPLHSVLLPAYPARCHENKFAWRTDEEFGREMLAGVNPVAISLLQEFPLSSKLDPKVYGNQRSSITKEHLEKNLNGLTVTEALRKNKIFILDHHDTLMPLPHPKGEALGAVNKVFTPAGKGVEGSVYGSLQKLMQLLNTHAVIEPFVIATNRQLSVLHPIHKLLHPHFRDTMNINALARQIFIYAGGVLENTVFPAKFSMELSSVVYKEWVFTEQELPVDLIQRGLAVADSSQPHGLCLLIEDYPYAVDGLEIWSAIHTWVHEYCSFYYPKDNLTQGEELQSWWAELRDVGHGDKKDEPWWPKMQTLSELTETCTIIIWVVSALHAAVNFGQYPYAGYLPNRPTISRCFMPERGTPPEYTELESNSEGAFLKTITSQFQTLLGISLIEILSRHFINEVYLGQRDTPDWTLDVVPLAAFKRFGEKLVNIENRIVEMNNNKLWKNCVGPVKVPYTLLYPNTSDHTCVGGLLAAESPTVSI</sequence>
<dbReference type="InterPro" id="IPR001944">
    <property type="entry name" value="Glycoside_Hdrlase_35"/>
</dbReference>
<dbReference type="GO" id="GO:0004506">
    <property type="term" value="F:squalene monooxygenase activity"/>
    <property type="evidence" value="ECO:0007669"/>
    <property type="project" value="InterPro"/>
</dbReference>
<dbReference type="InterPro" id="IPR036226">
    <property type="entry name" value="LipOase_C_sf"/>
</dbReference>
<dbReference type="Pfam" id="PF00305">
    <property type="entry name" value="Lipoxygenase"/>
    <property type="match status" value="2"/>
</dbReference>
<dbReference type="GO" id="GO:0005975">
    <property type="term" value="P:carbohydrate metabolic process"/>
    <property type="evidence" value="ECO:0007669"/>
    <property type="project" value="InterPro"/>
</dbReference>
<evidence type="ECO:0000256" key="9">
    <source>
        <dbReference type="RuleBase" id="RU000675"/>
    </source>
</evidence>
<keyword evidence="12" id="KW-1185">Reference proteome</keyword>
<name>A0A7J7L9L3_9MAGN</name>
<dbReference type="InterPro" id="IPR013819">
    <property type="entry name" value="LipOase_C"/>
</dbReference>
<reference evidence="11 12" key="1">
    <citation type="journal article" date="2020" name="IScience">
        <title>Genome Sequencing of the Endangered Kingdonia uniflora (Circaeasteraceae, Ranunculales) Reveals Potential Mechanisms of Evolutionary Specialization.</title>
        <authorList>
            <person name="Sun Y."/>
            <person name="Deng T."/>
            <person name="Zhang A."/>
            <person name="Moore M.J."/>
            <person name="Landis J.B."/>
            <person name="Lin N."/>
            <person name="Zhang H."/>
            <person name="Zhang X."/>
            <person name="Huang J."/>
            <person name="Zhang X."/>
            <person name="Sun H."/>
            <person name="Wang H."/>
        </authorList>
    </citation>
    <scope>NUCLEOTIDE SEQUENCE [LARGE SCALE GENOMIC DNA]</scope>
    <source>
        <strain evidence="11">TB1705</strain>
        <tissue evidence="11">Leaf</tissue>
    </source>
</reference>
<dbReference type="GO" id="GO:0016702">
    <property type="term" value="F:oxidoreductase activity, acting on single donors with incorporation of molecular oxygen, incorporation of two atoms of oxygen"/>
    <property type="evidence" value="ECO:0007669"/>
    <property type="project" value="InterPro"/>
</dbReference>
<dbReference type="PROSITE" id="PS01182">
    <property type="entry name" value="GLYCOSYL_HYDROL_F35"/>
    <property type="match status" value="1"/>
</dbReference>
<dbReference type="PROSITE" id="PS00081">
    <property type="entry name" value="LIPOXYGENASE_2"/>
    <property type="match status" value="1"/>
</dbReference>
<comment type="caution">
    <text evidence="11">The sequence shown here is derived from an EMBL/GenBank/DDBJ whole genome shotgun (WGS) entry which is preliminary data.</text>
</comment>
<keyword evidence="7" id="KW-0560">Oxidoreductase</keyword>
<evidence type="ECO:0000256" key="3">
    <source>
        <dbReference type="ARBA" id="ARBA00012756"/>
    </source>
</evidence>
<evidence type="ECO:0000256" key="7">
    <source>
        <dbReference type="ARBA" id="ARBA00023002"/>
    </source>
</evidence>
<dbReference type="InterPro" id="IPR027433">
    <property type="entry name" value="Lipoxygenase_dom_3"/>
</dbReference>
<dbReference type="Pfam" id="PF08491">
    <property type="entry name" value="SE"/>
    <property type="match status" value="1"/>
</dbReference>
<dbReference type="Pfam" id="PF01301">
    <property type="entry name" value="Glyco_hydro_35"/>
    <property type="match status" value="2"/>
</dbReference>